<dbReference type="VEuPathDB" id="FungiDB:FOC1_g10010181"/>
<dbReference type="InterPro" id="IPR036396">
    <property type="entry name" value="Cyt_P450_sf"/>
</dbReference>
<dbReference type="InterPro" id="IPR050121">
    <property type="entry name" value="Cytochrome_P450_monoxygenase"/>
</dbReference>
<dbReference type="PANTHER" id="PTHR24305">
    <property type="entry name" value="CYTOCHROME P450"/>
    <property type="match status" value="1"/>
</dbReference>
<name>A0A420NNB8_FUSOX</name>
<dbReference type="VEuPathDB" id="FungiDB:FOIG_09746"/>
<dbReference type="VEuPathDB" id="FungiDB:FOXG_14626"/>
<organism evidence="5 6">
    <name type="scientific">Fusarium oxysporum</name>
    <name type="common">Fusarium vascular wilt</name>
    <dbReference type="NCBI Taxonomy" id="5507"/>
    <lineage>
        <taxon>Eukaryota</taxon>
        <taxon>Fungi</taxon>
        <taxon>Dikarya</taxon>
        <taxon>Ascomycota</taxon>
        <taxon>Pezizomycotina</taxon>
        <taxon>Sordariomycetes</taxon>
        <taxon>Hypocreomycetidae</taxon>
        <taxon>Hypocreales</taxon>
        <taxon>Nectriaceae</taxon>
        <taxon>Fusarium</taxon>
        <taxon>Fusarium oxysporum species complex</taxon>
    </lineage>
</organism>
<reference evidence="5 6" key="1">
    <citation type="journal article" date="2018" name="Sci. Rep.">
        <title>Characterisation of pathogen-specific regions and novel effector candidates in Fusarium oxysporum f. sp. cepae.</title>
        <authorList>
            <person name="Armitage A.D."/>
            <person name="Taylor A."/>
            <person name="Sobczyk M.K."/>
            <person name="Baxter L."/>
            <person name="Greenfield B.P."/>
            <person name="Bates H.J."/>
            <person name="Wilson F."/>
            <person name="Jackson A.C."/>
            <person name="Ott S."/>
            <person name="Harrison R.J."/>
            <person name="Clarkson J.P."/>
        </authorList>
    </citation>
    <scope>NUCLEOTIDE SEQUENCE [LARGE SCALE GENOMIC DNA]</scope>
    <source>
        <strain evidence="5 6">Fo_A28</strain>
    </source>
</reference>
<dbReference type="Proteomes" id="UP000285860">
    <property type="component" value="Unassembled WGS sequence"/>
</dbReference>
<dbReference type="PANTHER" id="PTHR24305:SF166">
    <property type="entry name" value="CYTOCHROME P450 12A4, MITOCHONDRIAL-RELATED"/>
    <property type="match status" value="1"/>
</dbReference>
<proteinExistence type="inferred from homology"/>
<protein>
    <recommendedName>
        <fullName evidence="7">Cytochrome P450</fullName>
    </recommendedName>
</protein>
<dbReference type="PRINTS" id="PR00463">
    <property type="entry name" value="EP450I"/>
</dbReference>
<evidence type="ECO:0000256" key="3">
    <source>
        <dbReference type="ARBA" id="ARBA00022723"/>
    </source>
</evidence>
<dbReference type="GO" id="GO:0004497">
    <property type="term" value="F:monooxygenase activity"/>
    <property type="evidence" value="ECO:0007669"/>
    <property type="project" value="InterPro"/>
</dbReference>
<dbReference type="SUPFAM" id="SSF48264">
    <property type="entry name" value="Cytochrome P450"/>
    <property type="match status" value="1"/>
</dbReference>
<dbReference type="Pfam" id="PF00067">
    <property type="entry name" value="p450"/>
    <property type="match status" value="1"/>
</dbReference>
<comment type="caution">
    <text evidence="5">The sequence shown here is derived from an EMBL/GenBank/DDBJ whole genome shotgun (WGS) entry which is preliminary data.</text>
</comment>
<dbReference type="GO" id="GO:0005506">
    <property type="term" value="F:iron ion binding"/>
    <property type="evidence" value="ECO:0007669"/>
    <property type="project" value="InterPro"/>
</dbReference>
<keyword evidence="3" id="KW-0479">Metal-binding</keyword>
<dbReference type="VEuPathDB" id="FungiDB:FOC4_g10011761"/>
<keyword evidence="4" id="KW-0408">Iron</keyword>
<comment type="similarity">
    <text evidence="1">Belongs to the cytochrome P450 family.</text>
</comment>
<evidence type="ECO:0000256" key="4">
    <source>
        <dbReference type="ARBA" id="ARBA00023004"/>
    </source>
</evidence>
<dbReference type="VEuPathDB" id="FungiDB:FOMG_09081"/>
<evidence type="ECO:0000256" key="2">
    <source>
        <dbReference type="ARBA" id="ARBA00022617"/>
    </source>
</evidence>
<dbReference type="AlphaFoldDB" id="A0A420NNB8"/>
<evidence type="ECO:0000256" key="1">
    <source>
        <dbReference type="ARBA" id="ARBA00010617"/>
    </source>
</evidence>
<dbReference type="Gene3D" id="1.10.630.10">
    <property type="entry name" value="Cytochrome P450"/>
    <property type="match status" value="1"/>
</dbReference>
<accession>A0A420NNB8</accession>
<dbReference type="InterPro" id="IPR002401">
    <property type="entry name" value="Cyt_P450_E_grp-I"/>
</dbReference>
<dbReference type="InterPro" id="IPR001128">
    <property type="entry name" value="Cyt_P450"/>
</dbReference>
<evidence type="ECO:0000313" key="5">
    <source>
        <dbReference type="EMBL" id="RKK93391.1"/>
    </source>
</evidence>
<evidence type="ECO:0008006" key="7">
    <source>
        <dbReference type="Google" id="ProtNLM"/>
    </source>
</evidence>
<dbReference type="GO" id="GO:0020037">
    <property type="term" value="F:heme binding"/>
    <property type="evidence" value="ECO:0007669"/>
    <property type="project" value="InterPro"/>
</dbReference>
<gene>
    <name evidence="5" type="ORF">BFJ68_g15594</name>
</gene>
<keyword evidence="2" id="KW-0349">Heme</keyword>
<dbReference type="EMBL" id="MRCY01000168">
    <property type="protein sequence ID" value="RKK93391.1"/>
    <property type="molecule type" value="Genomic_DNA"/>
</dbReference>
<dbReference type="GO" id="GO:0016705">
    <property type="term" value="F:oxidoreductase activity, acting on paired donors, with incorporation or reduction of molecular oxygen"/>
    <property type="evidence" value="ECO:0007669"/>
    <property type="project" value="InterPro"/>
</dbReference>
<evidence type="ECO:0000313" key="6">
    <source>
        <dbReference type="Proteomes" id="UP000285860"/>
    </source>
</evidence>
<dbReference type="VEuPathDB" id="FungiDB:HZS61_011212"/>
<sequence>MVEARDKETGTALSTEDLVENAGVFIEAESGTTASSLVYLIYELARRPEMQKRIVEEIRQAFPDPSIFPTYEKANKLPYLSQIIREVLRLRGPLSTFIPRVSPGKSIAGVYVPAGVIVGCQAYTTARDENVFPDPLEFNPDRWENPTEQMQAMDRPFSSGPRVGIGMHVSRVEMLLTACAFYQTFDVELAAGFRHEGMELDDQGFMMAKGESLLVNLTPIN</sequence>